<protein>
    <submittedName>
        <fullName evidence="1">Uncharacterized protein</fullName>
    </submittedName>
</protein>
<gene>
    <name evidence="1" type="ORF">LCGC14_1986740</name>
</gene>
<proteinExistence type="predicted"/>
<sequence>MTNRNTPHGQKHSGWFNDKLNDRFEVYVNGQFVTQFTSTGAGLGRVPVKLGSTAAVASDGANSILGPAFIAPASLKLISAWRINHSAKDVTKGTATTSASYRRMTLITNTAAAGTGTNIVASMNATASADTHATRAFEIAASTVPAGAIILMSHLTVGAATADGTDMAQADIFIEYELV</sequence>
<reference evidence="1" key="1">
    <citation type="journal article" date="2015" name="Nature">
        <title>Complex archaea that bridge the gap between prokaryotes and eukaryotes.</title>
        <authorList>
            <person name="Spang A."/>
            <person name="Saw J.H."/>
            <person name="Jorgensen S.L."/>
            <person name="Zaremba-Niedzwiedzka K."/>
            <person name="Martijn J."/>
            <person name="Lind A.E."/>
            <person name="van Eijk R."/>
            <person name="Schleper C."/>
            <person name="Guy L."/>
            <person name="Ettema T.J."/>
        </authorList>
    </citation>
    <scope>NUCLEOTIDE SEQUENCE</scope>
</reference>
<organism evidence="1">
    <name type="scientific">marine sediment metagenome</name>
    <dbReference type="NCBI Taxonomy" id="412755"/>
    <lineage>
        <taxon>unclassified sequences</taxon>
        <taxon>metagenomes</taxon>
        <taxon>ecological metagenomes</taxon>
    </lineage>
</organism>
<dbReference type="EMBL" id="LAZR01022328">
    <property type="protein sequence ID" value="KKL82242.1"/>
    <property type="molecule type" value="Genomic_DNA"/>
</dbReference>
<dbReference type="AlphaFoldDB" id="A0A0F9I4C6"/>
<evidence type="ECO:0000313" key="1">
    <source>
        <dbReference type="EMBL" id="KKL82242.1"/>
    </source>
</evidence>
<comment type="caution">
    <text evidence="1">The sequence shown here is derived from an EMBL/GenBank/DDBJ whole genome shotgun (WGS) entry which is preliminary data.</text>
</comment>
<name>A0A0F9I4C6_9ZZZZ</name>
<accession>A0A0F9I4C6</accession>